<dbReference type="AlphaFoldDB" id="X6LLQ0"/>
<proteinExistence type="predicted"/>
<gene>
    <name evidence="2" type="ORF">RFI_35374</name>
</gene>
<accession>X6LLQ0</accession>
<evidence type="ECO:0000313" key="2">
    <source>
        <dbReference type="EMBL" id="ETO02062.1"/>
    </source>
</evidence>
<sequence>MNSGVKQEEQVSYVVEISIQLKEYSKSNKTNSKHQAMNRVGLKLTFQVKEKIQKIAARYHQEEDGINLISAIVCLNLGAFENEIKDFIVIGGDWNAHHSAVVFIFADPSNIVVNQKTSIKLSRDLRKNIGKPYKQLLKITYTSTITKANKLVLRLNRNSNVDKIQDTVNDINTAVSDKHIICHMSDSEFKTKKVVVKGICPKEDITDIQSELENEEQHKNEILDPNTAIRSFTKHNDIHTIIDMYKILIIEKNIFPKIINTLQASDCYDRAKDVTVFKERVTHFWVRCLFTLTETNYKKYKREAMQLRQEKQEYLIKSIQSLKEENTRKLFSQFKSMNSNKITVIPALVESTTGDIAKTDKEKAEMLVSWFYQLPQNHQVILKQQKNITN</sequence>
<evidence type="ECO:0000313" key="3">
    <source>
        <dbReference type="Proteomes" id="UP000023152"/>
    </source>
</evidence>
<dbReference type="EMBL" id="ASPP01036787">
    <property type="protein sequence ID" value="ETO02062.1"/>
    <property type="molecule type" value="Genomic_DNA"/>
</dbReference>
<dbReference type="Proteomes" id="UP000023152">
    <property type="component" value="Unassembled WGS sequence"/>
</dbReference>
<reference evidence="2 3" key="1">
    <citation type="journal article" date="2013" name="Curr. Biol.">
        <title>The Genome of the Foraminiferan Reticulomyxa filosa.</title>
        <authorList>
            <person name="Glockner G."/>
            <person name="Hulsmann N."/>
            <person name="Schleicher M."/>
            <person name="Noegel A.A."/>
            <person name="Eichinger L."/>
            <person name="Gallinger C."/>
            <person name="Pawlowski J."/>
            <person name="Sierra R."/>
            <person name="Euteneuer U."/>
            <person name="Pillet L."/>
            <person name="Moustafa A."/>
            <person name="Platzer M."/>
            <person name="Groth M."/>
            <person name="Szafranski K."/>
            <person name="Schliwa M."/>
        </authorList>
    </citation>
    <scope>NUCLEOTIDE SEQUENCE [LARGE SCALE GENOMIC DNA]</scope>
</reference>
<organism evidence="2 3">
    <name type="scientific">Reticulomyxa filosa</name>
    <dbReference type="NCBI Taxonomy" id="46433"/>
    <lineage>
        <taxon>Eukaryota</taxon>
        <taxon>Sar</taxon>
        <taxon>Rhizaria</taxon>
        <taxon>Retaria</taxon>
        <taxon>Foraminifera</taxon>
        <taxon>Monothalamids</taxon>
        <taxon>Reticulomyxidae</taxon>
        <taxon>Reticulomyxa</taxon>
    </lineage>
</organism>
<name>X6LLQ0_RETFI</name>
<comment type="caution">
    <text evidence="2">The sequence shown here is derived from an EMBL/GenBank/DDBJ whole genome shotgun (WGS) entry which is preliminary data.</text>
</comment>
<feature type="coiled-coil region" evidence="1">
    <location>
        <begin position="290"/>
        <end position="317"/>
    </location>
</feature>
<protein>
    <submittedName>
        <fullName evidence="2">Uncharacterized protein</fullName>
    </submittedName>
</protein>
<keyword evidence="1" id="KW-0175">Coiled coil</keyword>
<dbReference type="OrthoDB" id="411871at2759"/>
<evidence type="ECO:0000256" key="1">
    <source>
        <dbReference type="SAM" id="Coils"/>
    </source>
</evidence>
<keyword evidence="3" id="KW-1185">Reference proteome</keyword>